<dbReference type="InterPro" id="IPR029731">
    <property type="entry name" value="OSGIN1/2"/>
</dbReference>
<dbReference type="Proteomes" id="UP001153636">
    <property type="component" value="Chromosome 10"/>
</dbReference>
<dbReference type="PANTHER" id="PTHR15192">
    <property type="entry name" value="PROTEIN CBG05349"/>
    <property type="match status" value="1"/>
</dbReference>
<reference evidence="1" key="1">
    <citation type="submission" date="2022-01" db="EMBL/GenBank/DDBJ databases">
        <authorList>
            <person name="King R."/>
        </authorList>
    </citation>
    <scope>NUCLEOTIDE SEQUENCE</scope>
</reference>
<dbReference type="Gene3D" id="3.50.50.60">
    <property type="entry name" value="FAD/NAD(P)-binding domain"/>
    <property type="match status" value="1"/>
</dbReference>
<dbReference type="InterPro" id="IPR036188">
    <property type="entry name" value="FAD/NAD-bd_sf"/>
</dbReference>
<name>A0A9P0G7W4_9CUCU</name>
<dbReference type="SUPFAM" id="SSF51905">
    <property type="entry name" value="FAD/NAD(P)-binding domain"/>
    <property type="match status" value="1"/>
</dbReference>
<dbReference type="PANTHER" id="PTHR15192:SF8">
    <property type="entry name" value="FAD_NAD(P)-BINDING DOMAIN-CONTAINING PROTEIN"/>
    <property type="match status" value="1"/>
</dbReference>
<protein>
    <submittedName>
        <fullName evidence="1">Uncharacterized protein</fullName>
    </submittedName>
</protein>
<evidence type="ECO:0000313" key="1">
    <source>
        <dbReference type="EMBL" id="CAH1100160.1"/>
    </source>
</evidence>
<dbReference type="EMBL" id="OV651822">
    <property type="protein sequence ID" value="CAH1100160.1"/>
    <property type="molecule type" value="Genomic_DNA"/>
</dbReference>
<proteinExistence type="predicted"/>
<organism evidence="1 2">
    <name type="scientific">Psylliodes chrysocephalus</name>
    <dbReference type="NCBI Taxonomy" id="3402493"/>
    <lineage>
        <taxon>Eukaryota</taxon>
        <taxon>Metazoa</taxon>
        <taxon>Ecdysozoa</taxon>
        <taxon>Arthropoda</taxon>
        <taxon>Hexapoda</taxon>
        <taxon>Insecta</taxon>
        <taxon>Pterygota</taxon>
        <taxon>Neoptera</taxon>
        <taxon>Endopterygota</taxon>
        <taxon>Coleoptera</taxon>
        <taxon>Polyphaga</taxon>
        <taxon>Cucujiformia</taxon>
        <taxon>Chrysomeloidea</taxon>
        <taxon>Chrysomelidae</taxon>
        <taxon>Galerucinae</taxon>
        <taxon>Alticini</taxon>
        <taxon>Psylliodes</taxon>
    </lineage>
</organism>
<dbReference type="OrthoDB" id="412005at2759"/>
<gene>
    <name evidence="1" type="ORF">PSYICH_LOCUS1593</name>
</gene>
<keyword evidence="2" id="KW-1185">Reference proteome</keyword>
<accession>A0A9P0G7W4</accession>
<sequence length="570" mass="63836">MKSGNRNKIIYKEVVVVGNGPSGIILSFLLSGNIPYIISDAHPEEMLSARLRPLVGQCLLCQDLGFLSSGLEGRSTNQVSLLMDALLHPYADMGWDLEPLIEFRKTGTKIDHIVLGKGPPGGSWHRMDPQILTLSLGSWMALPGLPFHSRDSSEKRAYASNVAKYYAHYTEKMELTKNFHNYVTVNSVNAITKKAEAKNDSWTTNNNNNDITKCCGEMCEILEPESDDSGCVKNAIDCLMLKNRKKTRCKWSKSNHESSEALKKSDKKRSISFCCGTNTYNCDRLYSKSMNERIYRHSFSLEFRDVPSSDSLYCDRDANWMIESVDTNTGDKITYVSKYLVLANGGSDLPNRLEVSRMKKEPSWMLYDLGRLESNLDSYLSGDIEDIDPLLVVGAGLSAADAIIAARGRNVPVIHVFRQKSPELSRHLQENLYPEYHKVHQMMLDGGSTYPYYTAYPEYSLTDFNDEARTVIITSKEGVNKKINVSFAIILIGSMPDLSFLPKHYNLANNKHLLLDCKTNTADIDGLTYAVRGYDNLFAIGPLAGDNFVRFLSGGALAVTAELYRRGEYS</sequence>
<evidence type="ECO:0000313" key="2">
    <source>
        <dbReference type="Proteomes" id="UP001153636"/>
    </source>
</evidence>
<dbReference type="AlphaFoldDB" id="A0A9P0G7W4"/>